<sequence>MKITATDADEPGNINSLIAYTIVDQQPPGDMFSISSEGTVCVIGSALDREKVDKYTLTVKGQDLNGGPGGHSATSTVVIHVKDVNDNLPTLEKVQYDGSIEENTEGVEVIRIKAEDLDLEGSENWEAVFEIVRGNEAGYFSIKIDKATNEGILMLDKALDYENPPLLDLELIVKNKVQFSGTDSGGGGSGGIFTQNGITYKTYPIKINVKNKPEGPRFDPKVKVIAVSEGGSFVNTNEVIARYAAKDGDTGKVAENVRYAKGSDSDNWFTIDPKTADIKLNKMPDRESPYLINGTYYAKVLCFTEDMPAQTATGTVAIQVEDFNDNCPTLTSQIQTLCIPNDAVIVSAKDEDFSPNGSPFNFEIIPEGTQGKWQVEHYNDTAAILRAKESLWPGLYEVTFVVEDQQGKACPDPQKVTIQVCTCEEGDMCGGNIKKGAELGPAGIGLLFLGLLLLLLSLLFLLFCVCGPNFTPMPFKGQSHLIKYHTEGQGENTGEGSKLHQIMYDGMALPDHFLGQYYTQKVTSENETLGGKDDLLVYDYEGQGSLAGSVGCCSLLESENDLQFINDLGMKFKTLAEVCGGKKIESDVKPAFTHQPSASIHTHISASSVKTAQQPAPLPNLHQSTSQTVIRDTSESSQVVKESTATVMEGITTVSTGMTQVSTGMTTVNEGMVNTGQMFMLQPQPVYYTTTTTTPVQMQYVLQPQVQNTVLLAEAPASNLQSMVLLNGSQTGSMGIQGQMVISSGQAQDQHMVLVEKSRVHGRGGNLIHTGNLSGSKTMMVVEGKVPKGTIKGLKGSQTHLMQGGTLQSGGLSGS</sequence>
<dbReference type="FunFam" id="2.60.40.60:FF:000083">
    <property type="entry name" value="Desmoglein 1"/>
    <property type="match status" value="1"/>
</dbReference>
<dbReference type="PROSITE" id="PS00232">
    <property type="entry name" value="CADHERIN_1"/>
    <property type="match status" value="2"/>
</dbReference>
<organism evidence="21 22">
    <name type="scientific">Eleginops maclovinus</name>
    <name type="common">Patagonian blennie</name>
    <name type="synonym">Eleginus maclovinus</name>
    <dbReference type="NCBI Taxonomy" id="56733"/>
    <lineage>
        <taxon>Eukaryota</taxon>
        <taxon>Metazoa</taxon>
        <taxon>Chordata</taxon>
        <taxon>Craniata</taxon>
        <taxon>Vertebrata</taxon>
        <taxon>Euteleostomi</taxon>
        <taxon>Actinopterygii</taxon>
        <taxon>Neopterygii</taxon>
        <taxon>Teleostei</taxon>
        <taxon>Neoteleostei</taxon>
        <taxon>Acanthomorphata</taxon>
        <taxon>Eupercaria</taxon>
        <taxon>Perciformes</taxon>
        <taxon>Notothenioidei</taxon>
        <taxon>Eleginopidae</taxon>
        <taxon>Eleginops</taxon>
    </lineage>
</organism>
<protein>
    <recommendedName>
        <fullName evidence="20">Cadherin domain-containing protein</fullName>
    </recommendedName>
</protein>
<dbReference type="InterPro" id="IPR009122">
    <property type="entry name" value="Desmosomal_cadherin"/>
</dbReference>
<evidence type="ECO:0000256" key="12">
    <source>
        <dbReference type="ARBA" id="ARBA00022989"/>
    </source>
</evidence>
<keyword evidence="3" id="KW-1003">Cell membrane</keyword>
<dbReference type="EMBL" id="JAUZQC010000006">
    <property type="protein sequence ID" value="KAK5869348.1"/>
    <property type="molecule type" value="Genomic_DNA"/>
</dbReference>
<evidence type="ECO:0000256" key="6">
    <source>
        <dbReference type="ARBA" id="ARBA00022723"/>
    </source>
</evidence>
<evidence type="ECO:0000256" key="7">
    <source>
        <dbReference type="ARBA" id="ARBA00022729"/>
    </source>
</evidence>
<dbReference type="Proteomes" id="UP001346869">
    <property type="component" value="Unassembled WGS sequence"/>
</dbReference>
<dbReference type="CDD" id="cd11304">
    <property type="entry name" value="Cadherin_repeat"/>
    <property type="match status" value="3"/>
</dbReference>
<dbReference type="AlphaFoldDB" id="A0AAN8AVS4"/>
<evidence type="ECO:0000259" key="20">
    <source>
        <dbReference type="PROSITE" id="PS50268"/>
    </source>
</evidence>
<keyword evidence="14" id="KW-0325">Glycoprotein</keyword>
<evidence type="ECO:0000256" key="15">
    <source>
        <dbReference type="PROSITE-ProRule" id="PRU00043"/>
    </source>
</evidence>
<evidence type="ECO:0000256" key="17">
    <source>
        <dbReference type="RuleBase" id="RU004358"/>
    </source>
</evidence>
<accession>A0AAN8AVS4</accession>
<dbReference type="SMART" id="SM00112">
    <property type="entry name" value="CA"/>
    <property type="match status" value="3"/>
</dbReference>
<dbReference type="GO" id="GO:0045216">
    <property type="term" value="P:cell-cell junction organization"/>
    <property type="evidence" value="ECO:0007669"/>
    <property type="project" value="UniProtKB-ARBA"/>
</dbReference>
<feature type="transmembrane region" description="Helical" evidence="19">
    <location>
        <begin position="442"/>
        <end position="466"/>
    </location>
</feature>
<keyword evidence="7" id="KW-0732">Signal</keyword>
<evidence type="ECO:0000256" key="11">
    <source>
        <dbReference type="ARBA" id="ARBA00022949"/>
    </source>
</evidence>
<keyword evidence="8" id="KW-0677">Repeat</keyword>
<comment type="function">
    <text evidence="17">A component of desmosome cell-cell junctions which are required for positive regulation of cellular adhesion. Involved in the interaction of plaque proteins and intermediate filaments mediating cell-cell adhesion.</text>
</comment>
<dbReference type="GO" id="GO:0005509">
    <property type="term" value="F:calcium ion binding"/>
    <property type="evidence" value="ECO:0007669"/>
    <property type="project" value="UniProtKB-UniRule"/>
</dbReference>
<evidence type="ECO:0000256" key="4">
    <source>
        <dbReference type="ARBA" id="ARBA00022685"/>
    </source>
</evidence>
<dbReference type="PRINTS" id="PR00205">
    <property type="entry name" value="CADHERIN"/>
</dbReference>
<dbReference type="InterPro" id="IPR020894">
    <property type="entry name" value="Cadherin_CS"/>
</dbReference>
<evidence type="ECO:0000256" key="3">
    <source>
        <dbReference type="ARBA" id="ARBA00022475"/>
    </source>
</evidence>
<evidence type="ECO:0000256" key="18">
    <source>
        <dbReference type="SAM" id="MobiDB-lite"/>
    </source>
</evidence>
<evidence type="ECO:0000256" key="9">
    <source>
        <dbReference type="ARBA" id="ARBA00022837"/>
    </source>
</evidence>
<feature type="domain" description="Cadherin" evidence="20">
    <location>
        <begin position="92"/>
        <end position="218"/>
    </location>
</feature>
<dbReference type="Gene3D" id="4.10.900.10">
    <property type="entry name" value="TCF3-CBD (Catenin binding domain)"/>
    <property type="match status" value="1"/>
</dbReference>
<feature type="domain" description="Cadherin" evidence="20">
    <location>
        <begin position="219"/>
        <end position="330"/>
    </location>
</feature>
<evidence type="ECO:0000256" key="1">
    <source>
        <dbReference type="ARBA" id="ARBA00004251"/>
    </source>
</evidence>
<dbReference type="FunFam" id="2.60.40.60:FF:000031">
    <property type="entry name" value="Cadherin 3"/>
    <property type="match status" value="1"/>
</dbReference>
<comment type="subcellular location">
    <subcellularLocation>
        <location evidence="2">Cell junction</location>
        <location evidence="2">Desmosome</location>
    </subcellularLocation>
    <subcellularLocation>
        <location evidence="1 16">Cell membrane</location>
        <topology evidence="1 16">Single-pass type I membrane protein</topology>
    </subcellularLocation>
</comment>
<evidence type="ECO:0000313" key="21">
    <source>
        <dbReference type="EMBL" id="KAK5869348.1"/>
    </source>
</evidence>
<dbReference type="InterPro" id="IPR002126">
    <property type="entry name" value="Cadherin-like_dom"/>
</dbReference>
<dbReference type="GO" id="GO:0005886">
    <property type="term" value="C:plasma membrane"/>
    <property type="evidence" value="ECO:0007669"/>
    <property type="project" value="UniProtKB-SubCell"/>
</dbReference>
<feature type="domain" description="Cadherin" evidence="20">
    <location>
        <begin position="1"/>
        <end position="91"/>
    </location>
</feature>
<comment type="caution">
    <text evidence="21">The sequence shown here is derived from an EMBL/GenBank/DDBJ whole genome shotgun (WGS) entry which is preliminary data.</text>
</comment>
<dbReference type="Gene3D" id="2.60.40.60">
    <property type="entry name" value="Cadherins"/>
    <property type="match status" value="4"/>
</dbReference>
<keyword evidence="22" id="KW-1185">Reference proteome</keyword>
<evidence type="ECO:0000256" key="14">
    <source>
        <dbReference type="ARBA" id="ARBA00023180"/>
    </source>
</evidence>
<gene>
    <name evidence="21" type="ORF">PBY51_024072</name>
</gene>
<dbReference type="GO" id="GO:0007156">
    <property type="term" value="P:homophilic cell adhesion via plasma membrane adhesion molecules"/>
    <property type="evidence" value="ECO:0007669"/>
    <property type="project" value="InterPro"/>
</dbReference>
<reference evidence="21 22" key="2">
    <citation type="journal article" date="2023" name="Mol. Biol. Evol.">
        <title>Genomics of Secondarily Temperate Adaptation in the Only Non-Antarctic Icefish.</title>
        <authorList>
            <person name="Rivera-Colon A.G."/>
            <person name="Rayamajhi N."/>
            <person name="Minhas B.F."/>
            <person name="Madrigal G."/>
            <person name="Bilyk K.T."/>
            <person name="Yoon V."/>
            <person name="Hune M."/>
            <person name="Gregory S."/>
            <person name="Cheng C.H.C."/>
            <person name="Catchen J.M."/>
        </authorList>
    </citation>
    <scope>NUCLEOTIDE SEQUENCE [LARGE SCALE GENOMIC DNA]</scope>
    <source>
        <strain evidence="21">JMC-PN-2008</strain>
    </source>
</reference>
<keyword evidence="13 19" id="KW-0472">Membrane</keyword>
<dbReference type="GO" id="GO:0030057">
    <property type="term" value="C:desmosome"/>
    <property type="evidence" value="ECO:0007669"/>
    <property type="project" value="UniProtKB-SubCell"/>
</dbReference>
<dbReference type="PANTHER" id="PTHR24025:SF29">
    <property type="entry name" value="DESMOGLEIN-2-LIKE-RELATED"/>
    <property type="match status" value="1"/>
</dbReference>
<dbReference type="PANTHER" id="PTHR24025">
    <property type="entry name" value="DESMOGLEIN FAMILY MEMBER"/>
    <property type="match status" value="1"/>
</dbReference>
<keyword evidence="10 16" id="KW-0130">Cell adhesion</keyword>
<dbReference type="Pfam" id="PF01049">
    <property type="entry name" value="CADH_Y-type_LIR"/>
    <property type="match status" value="1"/>
</dbReference>
<dbReference type="FunFam" id="2.60.40.60:FF:000074">
    <property type="entry name" value="Desmoglein 4"/>
    <property type="match status" value="1"/>
</dbReference>
<dbReference type="PRINTS" id="PR01818">
    <property type="entry name" value="DESMOCADHERN"/>
</dbReference>
<dbReference type="SUPFAM" id="SSF49313">
    <property type="entry name" value="Cadherin-like"/>
    <property type="match status" value="4"/>
</dbReference>
<keyword evidence="12 19" id="KW-1133">Transmembrane helix</keyword>
<dbReference type="PROSITE" id="PS50268">
    <property type="entry name" value="CADHERIN_2"/>
    <property type="match status" value="3"/>
</dbReference>
<dbReference type="GO" id="GO:0002009">
    <property type="term" value="P:morphogenesis of an epithelium"/>
    <property type="evidence" value="ECO:0007669"/>
    <property type="project" value="UniProtKB-ARBA"/>
</dbReference>
<feature type="compositionally biased region" description="Polar residues" evidence="18">
    <location>
        <begin position="621"/>
        <end position="642"/>
    </location>
</feature>
<dbReference type="InterPro" id="IPR050971">
    <property type="entry name" value="Cadherin-domain_protein"/>
</dbReference>
<keyword evidence="6" id="KW-0479">Metal-binding</keyword>
<evidence type="ECO:0000256" key="19">
    <source>
        <dbReference type="SAM" id="Phobius"/>
    </source>
</evidence>
<dbReference type="InterPro" id="IPR015919">
    <property type="entry name" value="Cadherin-like_sf"/>
</dbReference>
<keyword evidence="9 15" id="KW-0106">Calcium</keyword>
<feature type="region of interest" description="Disordered" evidence="18">
    <location>
        <begin position="614"/>
        <end position="642"/>
    </location>
</feature>
<evidence type="ECO:0000256" key="13">
    <source>
        <dbReference type="ARBA" id="ARBA00023136"/>
    </source>
</evidence>
<dbReference type="FunFam" id="2.60.40.60:FF:000068">
    <property type="entry name" value="Desmoglein 1"/>
    <property type="match status" value="1"/>
</dbReference>
<keyword evidence="5 16" id="KW-0812">Transmembrane</keyword>
<keyword evidence="4" id="KW-0165">Cleavage on pair of basic residues</keyword>
<reference evidence="21 22" key="1">
    <citation type="journal article" date="2023" name="Genes (Basel)">
        <title>Chromosome-Level Genome Assembly and Circadian Gene Repertoire of the Patagonia Blennie Eleginops maclovinus-The Closest Ancestral Proxy of Antarctic Cryonotothenioids.</title>
        <authorList>
            <person name="Cheng C.C."/>
            <person name="Rivera-Colon A.G."/>
            <person name="Minhas B.F."/>
            <person name="Wilson L."/>
            <person name="Rayamajhi N."/>
            <person name="Vargas-Chacoff L."/>
            <person name="Catchen J.M."/>
        </authorList>
    </citation>
    <scope>NUCLEOTIDE SEQUENCE [LARGE SCALE GENOMIC DNA]</scope>
    <source>
        <strain evidence="21">JMC-PN-2008</strain>
    </source>
</reference>
<evidence type="ECO:0000256" key="10">
    <source>
        <dbReference type="ARBA" id="ARBA00022889"/>
    </source>
</evidence>
<evidence type="ECO:0000256" key="16">
    <source>
        <dbReference type="RuleBase" id="RU003318"/>
    </source>
</evidence>
<dbReference type="FunFam" id="4.10.900.10:FF:000003">
    <property type="entry name" value="Desmoglein 1"/>
    <property type="match status" value="1"/>
</dbReference>
<name>A0AAN8AVS4_ELEMC</name>
<proteinExistence type="predicted"/>
<evidence type="ECO:0000256" key="2">
    <source>
        <dbReference type="ARBA" id="ARBA00004568"/>
    </source>
</evidence>
<dbReference type="Pfam" id="PF00028">
    <property type="entry name" value="Cadherin"/>
    <property type="match status" value="3"/>
</dbReference>
<dbReference type="InterPro" id="IPR027397">
    <property type="entry name" value="Catenin-bd_sf"/>
</dbReference>
<evidence type="ECO:0000256" key="5">
    <source>
        <dbReference type="ARBA" id="ARBA00022692"/>
    </source>
</evidence>
<evidence type="ECO:0000313" key="22">
    <source>
        <dbReference type="Proteomes" id="UP001346869"/>
    </source>
</evidence>
<keyword evidence="11" id="KW-0965">Cell junction</keyword>
<evidence type="ECO:0000256" key="8">
    <source>
        <dbReference type="ARBA" id="ARBA00022737"/>
    </source>
</evidence>
<dbReference type="InterPro" id="IPR000233">
    <property type="entry name" value="Cadherin_Y-type_LIR"/>
</dbReference>